<reference evidence="1 2" key="1">
    <citation type="submission" date="2024-09" db="EMBL/GenBank/DDBJ databases">
        <authorList>
            <person name="Sun Q."/>
            <person name="Mori K."/>
        </authorList>
    </citation>
    <scope>NUCLEOTIDE SEQUENCE [LARGE SCALE GENOMIC DNA]</scope>
    <source>
        <strain evidence="1 2">CCM 8677</strain>
    </source>
</reference>
<dbReference type="Proteomes" id="UP001589844">
    <property type="component" value="Unassembled WGS sequence"/>
</dbReference>
<evidence type="ECO:0000313" key="2">
    <source>
        <dbReference type="Proteomes" id="UP001589844"/>
    </source>
</evidence>
<protein>
    <submittedName>
        <fullName evidence="1">Uncharacterized protein</fullName>
    </submittedName>
</protein>
<dbReference type="EMBL" id="JBHLXJ010000004">
    <property type="protein sequence ID" value="MFC0349153.1"/>
    <property type="molecule type" value="Genomic_DNA"/>
</dbReference>
<accession>A0ABV6IBI8</accession>
<keyword evidence="2" id="KW-1185">Reference proteome</keyword>
<sequence>MQIELVSPSSVKDVDRFDVVFIPLFWMKITQGVDFVRHVGFAVQLSDSEKKRKSGLG</sequence>
<comment type="caution">
    <text evidence="1">The sequence shown here is derived from an EMBL/GenBank/DDBJ whole genome shotgun (WGS) entry which is preliminary data.</text>
</comment>
<organism evidence="1 2">
    <name type="scientific">Undibacterium danionis</name>
    <dbReference type="NCBI Taxonomy" id="1812100"/>
    <lineage>
        <taxon>Bacteria</taxon>
        <taxon>Pseudomonadati</taxon>
        <taxon>Pseudomonadota</taxon>
        <taxon>Betaproteobacteria</taxon>
        <taxon>Burkholderiales</taxon>
        <taxon>Oxalobacteraceae</taxon>
        <taxon>Undibacterium</taxon>
    </lineage>
</organism>
<gene>
    <name evidence="1" type="ORF">ACFFJH_05005</name>
</gene>
<dbReference type="RefSeq" id="WP_390210532.1">
    <property type="nucleotide sequence ID" value="NZ_JBHLXJ010000004.1"/>
</dbReference>
<proteinExistence type="predicted"/>
<evidence type="ECO:0000313" key="1">
    <source>
        <dbReference type="EMBL" id="MFC0349153.1"/>
    </source>
</evidence>
<name>A0ABV6IBI8_9BURK</name>